<dbReference type="InterPro" id="IPR009057">
    <property type="entry name" value="Homeodomain-like_sf"/>
</dbReference>
<dbReference type="Proteomes" id="UP000584867">
    <property type="component" value="Unassembled WGS sequence"/>
</dbReference>
<evidence type="ECO:0000256" key="2">
    <source>
        <dbReference type="PROSITE-ProRule" id="PRU00335"/>
    </source>
</evidence>
<dbReference type="InterPro" id="IPR023772">
    <property type="entry name" value="DNA-bd_HTH_TetR-type_CS"/>
</dbReference>
<proteinExistence type="predicted"/>
<dbReference type="Gene3D" id="1.10.357.10">
    <property type="entry name" value="Tetracycline Repressor, domain 2"/>
    <property type="match status" value="1"/>
</dbReference>
<evidence type="ECO:0000313" key="5">
    <source>
        <dbReference type="Proteomes" id="UP000584867"/>
    </source>
</evidence>
<dbReference type="PROSITE" id="PS50977">
    <property type="entry name" value="HTH_TETR_2"/>
    <property type="match status" value="1"/>
</dbReference>
<protein>
    <submittedName>
        <fullName evidence="4">AcrR family transcriptional regulator</fullName>
    </submittedName>
</protein>
<sequence>MSSTSSNAVRVAPQQERSTRRLANFLAAAAELFGEVGFEAATMTAIAERSGSGIGTLYHYFPDKQSIGFALMHQYAQEIEAHWRPLMEQAEMLTHQEFGELFIEYVTEFVQERPGYLSLIAAPIKFSRDPESRKGLRMVIANAFRAKMPSLTEERALLAANVAVQMVRGLTTLYAEAAPREQPLVIAEYKKIMALYLESVLA</sequence>
<dbReference type="InterPro" id="IPR001647">
    <property type="entry name" value="HTH_TetR"/>
</dbReference>
<dbReference type="InterPro" id="IPR050109">
    <property type="entry name" value="HTH-type_TetR-like_transc_reg"/>
</dbReference>
<dbReference type="Pfam" id="PF00440">
    <property type="entry name" value="TetR_N"/>
    <property type="match status" value="1"/>
</dbReference>
<dbReference type="PROSITE" id="PS01081">
    <property type="entry name" value="HTH_TETR_1"/>
    <property type="match status" value="1"/>
</dbReference>
<feature type="DNA-binding region" description="H-T-H motif" evidence="2">
    <location>
        <begin position="42"/>
        <end position="61"/>
    </location>
</feature>
<evidence type="ECO:0000259" key="3">
    <source>
        <dbReference type="PROSITE" id="PS50977"/>
    </source>
</evidence>
<feature type="domain" description="HTH tetR-type" evidence="3">
    <location>
        <begin position="19"/>
        <end position="79"/>
    </location>
</feature>
<accession>A0A7W8EA97</accession>
<comment type="caution">
    <text evidence="4">The sequence shown here is derived from an EMBL/GenBank/DDBJ whole genome shotgun (WGS) entry which is preliminary data.</text>
</comment>
<dbReference type="RefSeq" id="WP_184254167.1">
    <property type="nucleotide sequence ID" value="NZ_JACHIO010000005.1"/>
</dbReference>
<dbReference type="PANTHER" id="PTHR30055">
    <property type="entry name" value="HTH-TYPE TRANSCRIPTIONAL REGULATOR RUTR"/>
    <property type="match status" value="1"/>
</dbReference>
<dbReference type="GO" id="GO:0003700">
    <property type="term" value="F:DNA-binding transcription factor activity"/>
    <property type="evidence" value="ECO:0007669"/>
    <property type="project" value="TreeGrafter"/>
</dbReference>
<gene>
    <name evidence="4" type="ORF">HDF15_001540</name>
</gene>
<dbReference type="GO" id="GO:0000976">
    <property type="term" value="F:transcription cis-regulatory region binding"/>
    <property type="evidence" value="ECO:0007669"/>
    <property type="project" value="TreeGrafter"/>
</dbReference>
<reference evidence="4 5" key="1">
    <citation type="submission" date="2020-08" db="EMBL/GenBank/DDBJ databases">
        <title>Genomic Encyclopedia of Type Strains, Phase IV (KMG-V): Genome sequencing to study the core and pangenomes of soil and plant-associated prokaryotes.</title>
        <authorList>
            <person name="Whitman W."/>
        </authorList>
    </citation>
    <scope>NUCLEOTIDE SEQUENCE [LARGE SCALE GENOMIC DNA]</scope>
    <source>
        <strain evidence="4 5">X5P3</strain>
    </source>
</reference>
<evidence type="ECO:0000256" key="1">
    <source>
        <dbReference type="ARBA" id="ARBA00023125"/>
    </source>
</evidence>
<evidence type="ECO:0000313" key="4">
    <source>
        <dbReference type="EMBL" id="MBB5063200.1"/>
    </source>
</evidence>
<organism evidence="4 5">
    <name type="scientific">Granulicella mallensis</name>
    <dbReference type="NCBI Taxonomy" id="940614"/>
    <lineage>
        <taxon>Bacteria</taxon>
        <taxon>Pseudomonadati</taxon>
        <taxon>Acidobacteriota</taxon>
        <taxon>Terriglobia</taxon>
        <taxon>Terriglobales</taxon>
        <taxon>Acidobacteriaceae</taxon>
        <taxon>Granulicella</taxon>
    </lineage>
</organism>
<keyword evidence="1 2" id="KW-0238">DNA-binding</keyword>
<dbReference type="EMBL" id="JACHIO010000005">
    <property type="protein sequence ID" value="MBB5063200.1"/>
    <property type="molecule type" value="Genomic_DNA"/>
</dbReference>
<name>A0A7W8EA97_9BACT</name>
<dbReference type="SUPFAM" id="SSF46689">
    <property type="entry name" value="Homeodomain-like"/>
    <property type="match status" value="1"/>
</dbReference>
<dbReference type="PRINTS" id="PR00455">
    <property type="entry name" value="HTHTETR"/>
</dbReference>
<dbReference type="AlphaFoldDB" id="A0A7W8EA97"/>
<dbReference type="InterPro" id="IPR041669">
    <property type="entry name" value="TetR_C_15"/>
</dbReference>
<dbReference type="PANTHER" id="PTHR30055:SF226">
    <property type="entry name" value="HTH-TYPE TRANSCRIPTIONAL REGULATOR PKSA"/>
    <property type="match status" value="1"/>
</dbReference>
<dbReference type="Pfam" id="PF17918">
    <property type="entry name" value="TetR_C_15"/>
    <property type="match status" value="1"/>
</dbReference>